<accession>A0A0B8T691</accession>
<dbReference type="GO" id="GO:0016787">
    <property type="term" value="F:hydrolase activity"/>
    <property type="evidence" value="ECO:0007669"/>
    <property type="project" value="UniProtKB-KW"/>
</dbReference>
<proteinExistence type="predicted"/>
<dbReference type="SUPFAM" id="SSF52540">
    <property type="entry name" value="P-loop containing nucleoside triphosphate hydrolases"/>
    <property type="match status" value="1"/>
</dbReference>
<keyword evidence="3" id="KW-1185">Reference proteome</keyword>
<evidence type="ECO:0000313" key="2">
    <source>
        <dbReference type="EMBL" id="KGE13449.1"/>
    </source>
</evidence>
<dbReference type="AlphaFoldDB" id="A0A0B8T691"/>
<protein>
    <submittedName>
        <fullName evidence="2">p-loop containing nucleoside triphosphate hydrolase</fullName>
    </submittedName>
</protein>
<dbReference type="eggNOG" id="COG3911">
    <property type="taxonomic scope" value="Bacteria"/>
</dbReference>
<dbReference type="Pfam" id="PF13521">
    <property type="entry name" value="AAA_28"/>
    <property type="match status" value="1"/>
</dbReference>
<name>A0A0B8T691_9SPHI</name>
<reference evidence="2 3" key="2">
    <citation type="journal article" date="2015" name="PLoS ONE">
        <title>Whole-Genome Optical Mapping and Finished Genome Sequence of Sphingobacterium deserti sp. nov., a New Species Isolated from the Western Desert of China.</title>
        <authorList>
            <person name="Teng C."/>
            <person name="Zhou Z."/>
            <person name="Molnar I."/>
            <person name="Li X."/>
            <person name="Tang R."/>
            <person name="Chen M."/>
            <person name="Wang L."/>
            <person name="Su S."/>
            <person name="Zhang W."/>
            <person name="Lin M."/>
        </authorList>
    </citation>
    <scope>NUCLEOTIDE SEQUENCE [LARGE SCALE GENOMIC DNA]</scope>
    <source>
        <strain evidence="3">ACCC05744</strain>
    </source>
</reference>
<dbReference type="Proteomes" id="UP000031802">
    <property type="component" value="Unassembled WGS sequence"/>
</dbReference>
<dbReference type="Gene3D" id="3.40.50.300">
    <property type="entry name" value="P-loop containing nucleotide triphosphate hydrolases"/>
    <property type="match status" value="1"/>
</dbReference>
<reference evidence="3" key="1">
    <citation type="submission" date="2014-04" db="EMBL/GenBank/DDBJ databases">
        <title>Whole-Genome optical mapping and complete genome sequence of Sphingobacterium deserti sp. nov., a new spaces isolated from desert in the west of China.</title>
        <authorList>
            <person name="Teng C."/>
            <person name="Zhou Z."/>
            <person name="Li X."/>
            <person name="Chen M."/>
            <person name="Lin M."/>
            <person name="Wang L."/>
            <person name="Su S."/>
            <person name="Zhang C."/>
            <person name="Zhang W."/>
        </authorList>
    </citation>
    <scope>NUCLEOTIDE SEQUENCE [LARGE SCALE GENOMIC DNA]</scope>
    <source>
        <strain evidence="3">ACCC05744</strain>
    </source>
</reference>
<dbReference type="PATRIC" id="fig|1229276.3.peg.2868"/>
<dbReference type="EMBL" id="JJMU01000052">
    <property type="protein sequence ID" value="KGE13449.1"/>
    <property type="molecule type" value="Genomic_DNA"/>
</dbReference>
<dbReference type="InterPro" id="IPR027417">
    <property type="entry name" value="P-loop_NTPase"/>
</dbReference>
<keyword evidence="2" id="KW-0378">Hydrolase</keyword>
<feature type="domain" description="NadR/Ttd14 AAA" evidence="1">
    <location>
        <begin position="9"/>
        <end position="174"/>
    </location>
</feature>
<evidence type="ECO:0000313" key="3">
    <source>
        <dbReference type="Proteomes" id="UP000031802"/>
    </source>
</evidence>
<evidence type="ECO:0000259" key="1">
    <source>
        <dbReference type="Pfam" id="PF13521"/>
    </source>
</evidence>
<sequence length="192" mass="22132">MKRTKENFIVITGGPGVGKTTLIEVLHQQGFQIVEEDARKIIRDQIATRKDGLPWKNKALYAALMLEASMKSYDDMMCSENTGFTFFDRGVLDSICYMGMENIPITEETKALMKQYAYNSKVFILPPWKEIYEIDSERKQIWSEAEATFNNMQETYLAFGYDIVEVPKITPEERMQYILQQVGNNGRSVRIG</sequence>
<organism evidence="2 3">
    <name type="scientific">Sphingobacterium deserti</name>
    <dbReference type="NCBI Taxonomy" id="1229276"/>
    <lineage>
        <taxon>Bacteria</taxon>
        <taxon>Pseudomonadati</taxon>
        <taxon>Bacteroidota</taxon>
        <taxon>Sphingobacteriia</taxon>
        <taxon>Sphingobacteriales</taxon>
        <taxon>Sphingobacteriaceae</taxon>
        <taxon>Sphingobacterium</taxon>
    </lineage>
</organism>
<dbReference type="RefSeq" id="WP_037500624.1">
    <property type="nucleotide sequence ID" value="NZ_JJMU01000052.1"/>
</dbReference>
<dbReference type="InterPro" id="IPR038727">
    <property type="entry name" value="NadR/Ttd14_AAA_dom"/>
</dbReference>
<gene>
    <name evidence="2" type="ORF">DI53_2778</name>
</gene>
<dbReference type="OrthoDB" id="5638848at2"/>
<comment type="caution">
    <text evidence="2">The sequence shown here is derived from an EMBL/GenBank/DDBJ whole genome shotgun (WGS) entry which is preliminary data.</text>
</comment>